<evidence type="ECO:0000256" key="8">
    <source>
        <dbReference type="ARBA" id="ARBA00023134"/>
    </source>
</evidence>
<evidence type="ECO:0000256" key="2">
    <source>
        <dbReference type="ARBA" id="ARBA00004651"/>
    </source>
</evidence>
<dbReference type="InterPro" id="IPR033479">
    <property type="entry name" value="dCache_1"/>
</dbReference>
<dbReference type="GO" id="GO:0005525">
    <property type="term" value="F:GTP binding"/>
    <property type="evidence" value="ECO:0007669"/>
    <property type="project" value="UniProtKB-KW"/>
</dbReference>
<protein>
    <recommendedName>
        <fullName evidence="4">diguanylate cyclase</fullName>
        <ecNumber evidence="4">2.7.7.65</ecNumber>
    </recommendedName>
</protein>
<dbReference type="Pfam" id="PF00990">
    <property type="entry name" value="GGDEF"/>
    <property type="match status" value="1"/>
</dbReference>
<evidence type="ECO:0000313" key="14">
    <source>
        <dbReference type="Proteomes" id="UP000867740"/>
    </source>
</evidence>
<evidence type="ECO:0000256" key="4">
    <source>
        <dbReference type="ARBA" id="ARBA00012528"/>
    </source>
</evidence>
<keyword evidence="7 11" id="KW-1133">Transmembrane helix</keyword>
<evidence type="ECO:0000256" key="1">
    <source>
        <dbReference type="ARBA" id="ARBA00001946"/>
    </source>
</evidence>
<dbReference type="PANTHER" id="PTHR45138">
    <property type="entry name" value="REGULATORY COMPONENTS OF SENSORY TRANSDUCTION SYSTEM"/>
    <property type="match status" value="1"/>
</dbReference>
<keyword evidence="6 11" id="KW-0812">Transmembrane</keyword>
<dbReference type="Gene3D" id="3.30.70.270">
    <property type="match status" value="1"/>
</dbReference>
<evidence type="ECO:0000256" key="6">
    <source>
        <dbReference type="ARBA" id="ARBA00022692"/>
    </source>
</evidence>
<dbReference type="NCBIfam" id="TIGR00254">
    <property type="entry name" value="GGDEF"/>
    <property type="match status" value="1"/>
</dbReference>
<keyword evidence="8" id="KW-0547">Nucleotide-binding</keyword>
<reference evidence="13" key="2">
    <citation type="submission" date="2020-10" db="EMBL/GenBank/DDBJ databases">
        <authorList>
            <consortium name="NCBI Pathogen Detection Project"/>
        </authorList>
    </citation>
    <scope>NUCLEOTIDE SEQUENCE</scope>
    <source>
        <strain evidence="13">CAVp300</strain>
    </source>
</reference>
<dbReference type="Pfam" id="PF02743">
    <property type="entry name" value="dCache_1"/>
    <property type="match status" value="1"/>
</dbReference>
<keyword evidence="9 11" id="KW-0472">Membrane</keyword>
<dbReference type="PANTHER" id="PTHR45138:SF9">
    <property type="entry name" value="DIGUANYLATE CYCLASE DGCM-RELATED"/>
    <property type="match status" value="1"/>
</dbReference>
<dbReference type="InterPro" id="IPR029787">
    <property type="entry name" value="Nucleotide_cyclase"/>
</dbReference>
<evidence type="ECO:0000256" key="10">
    <source>
        <dbReference type="ARBA" id="ARBA00034247"/>
    </source>
</evidence>
<dbReference type="InterPro" id="IPR000160">
    <property type="entry name" value="GGDEF_dom"/>
</dbReference>
<comment type="cofactor">
    <cofactor evidence="1">
        <name>Mg(2+)</name>
        <dbReference type="ChEBI" id="CHEBI:18420"/>
    </cofactor>
</comment>
<dbReference type="AlphaFoldDB" id="A0A9P3TC49"/>
<comment type="caution">
    <text evidence="13">The sequence shown here is derived from an EMBL/GenBank/DDBJ whole genome shotgun (WGS) entry which is preliminary data.</text>
</comment>
<dbReference type="InterPro" id="IPR050469">
    <property type="entry name" value="Diguanylate_Cyclase"/>
</dbReference>
<dbReference type="EC" id="2.7.7.65" evidence="4"/>
<name>A0A9P3TC49_KLUIN</name>
<dbReference type="SMART" id="SM00267">
    <property type="entry name" value="GGDEF"/>
    <property type="match status" value="1"/>
</dbReference>
<evidence type="ECO:0000256" key="3">
    <source>
        <dbReference type="ARBA" id="ARBA00004665"/>
    </source>
</evidence>
<evidence type="ECO:0000256" key="5">
    <source>
        <dbReference type="ARBA" id="ARBA00022475"/>
    </source>
</evidence>
<evidence type="ECO:0000259" key="12">
    <source>
        <dbReference type="PROSITE" id="PS50887"/>
    </source>
</evidence>
<accession>A0A9P3TC49</accession>
<feature type="domain" description="GGDEF" evidence="12">
    <location>
        <begin position="382"/>
        <end position="512"/>
    </location>
</feature>
<organism evidence="13 14">
    <name type="scientific">Kluyvera intermedia</name>
    <name type="common">Enterobacter intermedius</name>
    <dbReference type="NCBI Taxonomy" id="61648"/>
    <lineage>
        <taxon>Bacteria</taxon>
        <taxon>Pseudomonadati</taxon>
        <taxon>Pseudomonadota</taxon>
        <taxon>Gammaproteobacteria</taxon>
        <taxon>Enterobacterales</taxon>
        <taxon>Enterobacteriaceae</taxon>
        <taxon>Kluyvera</taxon>
    </lineage>
</organism>
<evidence type="ECO:0000313" key="13">
    <source>
        <dbReference type="EMBL" id="HAT3584059.1"/>
    </source>
</evidence>
<dbReference type="EMBL" id="DACSUM010000047">
    <property type="protein sequence ID" value="HAT3584059.1"/>
    <property type="molecule type" value="Genomic_DNA"/>
</dbReference>
<dbReference type="SUPFAM" id="SSF55073">
    <property type="entry name" value="Nucleotide cyclase"/>
    <property type="match status" value="1"/>
</dbReference>
<dbReference type="CDD" id="cd18773">
    <property type="entry name" value="PDC1_HK_sensor"/>
    <property type="match status" value="1"/>
</dbReference>
<feature type="transmembrane region" description="Helical" evidence="11">
    <location>
        <begin position="12"/>
        <end position="34"/>
    </location>
</feature>
<keyword evidence="5" id="KW-1003">Cell membrane</keyword>
<feature type="transmembrane region" description="Helical" evidence="11">
    <location>
        <begin position="290"/>
        <end position="308"/>
    </location>
</feature>
<comment type="catalytic activity">
    <reaction evidence="10">
        <text>2 GTP = 3',3'-c-di-GMP + 2 diphosphate</text>
        <dbReference type="Rhea" id="RHEA:24898"/>
        <dbReference type="ChEBI" id="CHEBI:33019"/>
        <dbReference type="ChEBI" id="CHEBI:37565"/>
        <dbReference type="ChEBI" id="CHEBI:58805"/>
        <dbReference type="EC" id="2.7.7.65"/>
    </reaction>
</comment>
<dbReference type="GO" id="GO:0052621">
    <property type="term" value="F:diguanylate cyclase activity"/>
    <property type="evidence" value="ECO:0007669"/>
    <property type="project" value="UniProtKB-EC"/>
</dbReference>
<evidence type="ECO:0000256" key="7">
    <source>
        <dbReference type="ARBA" id="ARBA00022989"/>
    </source>
</evidence>
<dbReference type="RefSeq" id="WP_047372254.1">
    <property type="nucleotide sequence ID" value="NZ_CABMNU010000005.1"/>
</dbReference>
<dbReference type="CDD" id="cd01949">
    <property type="entry name" value="GGDEF"/>
    <property type="match status" value="1"/>
</dbReference>
<keyword evidence="8" id="KW-0342">GTP-binding</keyword>
<dbReference type="Gene3D" id="3.30.450.20">
    <property type="entry name" value="PAS domain"/>
    <property type="match status" value="2"/>
</dbReference>
<evidence type="ECO:0000256" key="9">
    <source>
        <dbReference type="ARBA" id="ARBA00023136"/>
    </source>
</evidence>
<dbReference type="InterPro" id="IPR043128">
    <property type="entry name" value="Rev_trsase/Diguanyl_cyclase"/>
</dbReference>
<comment type="subcellular location">
    <subcellularLocation>
        <location evidence="2">Cell membrane</location>
        <topology evidence="2">Multi-pass membrane protein</topology>
    </subcellularLocation>
</comment>
<gene>
    <name evidence="13" type="ORF">I8531_004420</name>
</gene>
<reference evidence="13" key="1">
    <citation type="journal article" date="2018" name="Genome Biol.">
        <title>SKESA: strategic k-mer extension for scrupulous assemblies.</title>
        <authorList>
            <person name="Souvorov A."/>
            <person name="Agarwala R."/>
            <person name="Lipman D.J."/>
        </authorList>
    </citation>
    <scope>NUCLEOTIDE SEQUENCE</scope>
    <source>
        <strain evidence="13">CAVp300</strain>
    </source>
</reference>
<sequence>MKIHSKKLSFTMPVLVSFIGIFVCFVVIAALVTLSQRKDNLDDYHKVNLAFTHNIAANYTETVLQEDEFILDRAASYFAHNDRLNTMVNSGAEEGLQTLMQILSLMPSVSSISLADPQGHHLRAPEVLNTEESQRFQPQTRPWFVHQAEARMLSQYTGTYSDYFTHKPTITLYKPVISPEGRLKGTLAFHLDLASMSFGLRKMQSPTQGEFFVVDRDGKIMMHPDTGILFNTAIRPALTAEMTSGEGILYDEQFHCWYYYSSLTNPDWFAIFKVTDTTMDNLLRHESLTVIWGFAAAAIIIILFGLYLRHASRTVLMNIINAIETGDVKSAPKLELMLSKAILTNKEREQNWVRQATMDALTNCKNRRAFDGDIASLMNEHKEFALALVDIDNFKSINDTWGHLSGDIVLRNVAREGLQVLQPQHISLYRYGGEEFAVIFPGEHMANAHPLLEQWRINVANRDWREEGLNVTFSAGLGEWQMEPLEQLVNSVDEALYRAKQQGKNQIVSCSKSLPSDSSTSL</sequence>
<dbReference type="Proteomes" id="UP000867740">
    <property type="component" value="Unassembled WGS sequence"/>
</dbReference>
<dbReference type="PROSITE" id="PS50887">
    <property type="entry name" value="GGDEF"/>
    <property type="match status" value="1"/>
</dbReference>
<dbReference type="GO" id="GO:0005886">
    <property type="term" value="C:plasma membrane"/>
    <property type="evidence" value="ECO:0007669"/>
    <property type="project" value="UniProtKB-SubCell"/>
</dbReference>
<proteinExistence type="predicted"/>
<comment type="pathway">
    <text evidence="3">Purine metabolism; 3',5'-cyclic di-GMP biosynthesis.</text>
</comment>
<evidence type="ECO:0000256" key="11">
    <source>
        <dbReference type="SAM" id="Phobius"/>
    </source>
</evidence>